<dbReference type="Gene3D" id="3.40.50.300">
    <property type="entry name" value="P-loop containing nucleotide triphosphate hydrolases"/>
    <property type="match status" value="1"/>
</dbReference>
<evidence type="ECO:0000256" key="3">
    <source>
        <dbReference type="SAM" id="MobiDB-lite"/>
    </source>
</evidence>
<feature type="compositionally biased region" description="Basic and acidic residues" evidence="3">
    <location>
        <begin position="98"/>
        <end position="108"/>
    </location>
</feature>
<dbReference type="RefSeq" id="XP_062759752.1">
    <property type="nucleotide sequence ID" value="XM_062895481.1"/>
</dbReference>
<feature type="repeat" description="ANK" evidence="2">
    <location>
        <begin position="1471"/>
        <end position="1503"/>
    </location>
</feature>
<dbReference type="Proteomes" id="UP001273209">
    <property type="component" value="Unassembled WGS sequence"/>
</dbReference>
<keyword evidence="1" id="KW-0677">Repeat</keyword>
<dbReference type="Gene3D" id="1.25.40.20">
    <property type="entry name" value="Ankyrin repeat-containing domain"/>
    <property type="match status" value="2"/>
</dbReference>
<keyword evidence="6" id="KW-1185">Reference proteome</keyword>
<gene>
    <name evidence="5" type="ORF">Triagg1_1413</name>
</gene>
<organism evidence="5 6">
    <name type="scientific">Trichoderma aggressivum f. europaeum</name>
    <dbReference type="NCBI Taxonomy" id="173218"/>
    <lineage>
        <taxon>Eukaryota</taxon>
        <taxon>Fungi</taxon>
        <taxon>Dikarya</taxon>
        <taxon>Ascomycota</taxon>
        <taxon>Pezizomycotina</taxon>
        <taxon>Sordariomycetes</taxon>
        <taxon>Hypocreomycetidae</taxon>
        <taxon>Hypocreales</taxon>
        <taxon>Hypocreaceae</taxon>
        <taxon>Trichoderma</taxon>
    </lineage>
</organism>
<evidence type="ECO:0000313" key="5">
    <source>
        <dbReference type="EMBL" id="KAK4083751.1"/>
    </source>
</evidence>
<dbReference type="PROSITE" id="PS00028">
    <property type="entry name" value="ZINC_FINGER_C2H2_1"/>
    <property type="match status" value="1"/>
</dbReference>
<dbReference type="PROSITE" id="PS50088">
    <property type="entry name" value="ANK_REPEAT"/>
    <property type="match status" value="3"/>
</dbReference>
<feature type="repeat" description="ANK" evidence="2">
    <location>
        <begin position="1438"/>
        <end position="1470"/>
    </location>
</feature>
<dbReference type="Pfam" id="PF12796">
    <property type="entry name" value="Ank_2"/>
    <property type="match status" value="1"/>
</dbReference>
<dbReference type="SUPFAM" id="SSF53167">
    <property type="entry name" value="Purine and uridine phosphorylases"/>
    <property type="match status" value="1"/>
</dbReference>
<keyword evidence="2" id="KW-0040">ANK repeat</keyword>
<dbReference type="Gene3D" id="3.40.50.1580">
    <property type="entry name" value="Nucleoside phosphorylase domain"/>
    <property type="match status" value="1"/>
</dbReference>
<dbReference type="Pfam" id="PF00023">
    <property type="entry name" value="Ank"/>
    <property type="match status" value="1"/>
</dbReference>
<comment type="caution">
    <text evidence="5">The sequence shown here is derived from an EMBL/GenBank/DDBJ whole genome shotgun (WGS) entry which is preliminary data.</text>
</comment>
<dbReference type="SMART" id="SM00248">
    <property type="entry name" value="ANK"/>
    <property type="match status" value="4"/>
</dbReference>
<dbReference type="InterPro" id="IPR027417">
    <property type="entry name" value="P-loop_NTPase"/>
</dbReference>
<dbReference type="GO" id="GO:0009116">
    <property type="term" value="P:nucleoside metabolic process"/>
    <property type="evidence" value="ECO:0007669"/>
    <property type="project" value="InterPro"/>
</dbReference>
<dbReference type="EMBL" id="JAWRVG010000003">
    <property type="protein sequence ID" value="KAK4083751.1"/>
    <property type="molecule type" value="Genomic_DNA"/>
</dbReference>
<reference evidence="5" key="1">
    <citation type="submission" date="2023-11" db="EMBL/GenBank/DDBJ databases">
        <title>The genome sequences of three competitors of mushroom-forming fungi.</title>
        <authorList>
            <person name="Beijen E."/>
            <person name="Ohm R.A."/>
        </authorList>
    </citation>
    <scope>NUCLEOTIDE SEQUENCE</scope>
    <source>
        <strain evidence="5">CBS 100526</strain>
    </source>
</reference>
<feature type="region of interest" description="Disordered" evidence="3">
    <location>
        <begin position="98"/>
        <end position="138"/>
    </location>
</feature>
<dbReference type="SUPFAM" id="SSF48403">
    <property type="entry name" value="Ankyrin repeat"/>
    <property type="match status" value="1"/>
</dbReference>
<dbReference type="SMART" id="SM00355">
    <property type="entry name" value="ZnF_C2H2"/>
    <property type="match status" value="4"/>
</dbReference>
<proteinExistence type="predicted"/>
<dbReference type="InterPro" id="IPR036770">
    <property type="entry name" value="Ankyrin_rpt-contain_sf"/>
</dbReference>
<feature type="compositionally biased region" description="Basic and acidic residues" evidence="3">
    <location>
        <begin position="115"/>
        <end position="125"/>
    </location>
</feature>
<dbReference type="SUPFAM" id="SSF52540">
    <property type="entry name" value="P-loop containing nucleoside triphosphate hydrolases"/>
    <property type="match status" value="1"/>
</dbReference>
<dbReference type="PROSITE" id="PS50297">
    <property type="entry name" value="ANK_REP_REGION"/>
    <property type="match status" value="3"/>
</dbReference>
<dbReference type="InterPro" id="IPR035994">
    <property type="entry name" value="Nucleoside_phosphorylase_sf"/>
</dbReference>
<dbReference type="PANTHER" id="PTHR10039">
    <property type="entry name" value="AMELOGENIN"/>
    <property type="match status" value="1"/>
</dbReference>
<evidence type="ECO:0000313" key="6">
    <source>
        <dbReference type="Proteomes" id="UP001273209"/>
    </source>
</evidence>
<dbReference type="Pfam" id="PF24883">
    <property type="entry name" value="NPHP3_N"/>
    <property type="match status" value="1"/>
</dbReference>
<evidence type="ECO:0000256" key="2">
    <source>
        <dbReference type="PROSITE-ProRule" id="PRU00023"/>
    </source>
</evidence>
<dbReference type="GO" id="GO:0003824">
    <property type="term" value="F:catalytic activity"/>
    <property type="evidence" value="ECO:0007669"/>
    <property type="project" value="InterPro"/>
</dbReference>
<dbReference type="InterPro" id="IPR002110">
    <property type="entry name" value="Ankyrin_rpt"/>
</dbReference>
<feature type="repeat" description="ANK" evidence="2">
    <location>
        <begin position="1405"/>
        <end position="1437"/>
    </location>
</feature>
<dbReference type="InterPro" id="IPR013087">
    <property type="entry name" value="Znf_C2H2_type"/>
</dbReference>
<dbReference type="GeneID" id="87915386"/>
<evidence type="ECO:0000259" key="4">
    <source>
        <dbReference type="PROSITE" id="PS00028"/>
    </source>
</evidence>
<dbReference type="PANTHER" id="PTHR10039:SF15">
    <property type="entry name" value="NACHT DOMAIN-CONTAINING PROTEIN"/>
    <property type="match status" value="1"/>
</dbReference>
<protein>
    <recommendedName>
        <fullName evidence="4">C2H2-type domain-containing protein</fullName>
    </recommendedName>
</protein>
<accession>A0AAE1M319</accession>
<name>A0AAE1M319_9HYPO</name>
<feature type="compositionally biased region" description="Low complexity" evidence="3">
    <location>
        <begin position="511"/>
        <end position="520"/>
    </location>
</feature>
<dbReference type="InterPro" id="IPR056884">
    <property type="entry name" value="NPHP3-like_N"/>
</dbReference>
<feature type="region of interest" description="Disordered" evidence="3">
    <location>
        <begin position="590"/>
        <end position="611"/>
    </location>
</feature>
<sequence length="1537" mass="172740">MDSTELFKSGRKISSDFLQLVVLFQLRQSPKYRHLAAEEQRFQLWAHSLGLYQQGHASLDYRVRDAEIVRSGFARILEELQAHVENLLAIERNERLPYEAQEIPKDDRETEDNDSDRSDSERDNSPEASDLSSPSDDSSFHEIEFRLDGLGDAINALYSLADQIRSSLHRPQRNIHQLYKHMPAEKRDAEIQEREEIEIAAVCYLHRQYLIENTDKTVTAHDFEEIFAKYSSAEHWLLRRTGIANARRKQQFIYWKEHVIRLNQMRSELPERKLIPINPGTNEPVQNQLQLNLKLENTEQAALPIIPVSTTTATTLKPGDLRSVISHQTRVSTIISPGGKKLEWPDPPKVDVIGGYFICPYCQTLCPEKYLQKNVWIVHLIHDLQPYHCTYEQCLDPNQVYGSRQEWINHENGHTRVWHCHEHSEEFETQPEYIQHLEDSHPDSTPEHFSPALVAAAVGPSMQIYRDCPLCPSGFSDIAQMQSHLIFHLERLAQLALHNGPKALDDDTESGHSSQSHQGQLRGRKASIFRDFDAEEDESSFAELVANDETATVNNPSDIILNETTLGTVFGAISTPNVNEWLQNLVTEGSQEETNTAHEDLSSSHPPPKSHLKHFPLPEEYTIGWICSNSKTSSLAVAMLDERYAYPTAPLNSSYVYTKGSIGHHNIVITCPRIEDSIDDPTKKLNPNDLRKSFPSIQYCFIIGIGSGMSPMIQLGDVVLSTPPHHLQRVNSTQYTKHQPESWEHFPTSLLAALHKIELAGKDFSSGIIPRHIEEAKEKAPHLRSLLLSPPPEAQVHFGKTISETWFIDGATIRNELGTDYKTDMLCIEQKAAYFRTTVPYLVISGICGYADSHRNESWQDYATAVACAKGIVEYLPPQSIESDATPRRHSQVDPFRWLSAIDYSSQLDHNLRRYAPGTCQWFLESEQYREWYNQDGTALLLHGPPGSGKSMIASAVLDHLSNTLLSEQAAVFCYAFFNFYRGNEETAESLMCNLLKQLCQRQSPLPQNVEDLLARHRSQRTRPSLDEASSALGLLISTFPKTFIVVDGLDECKPSSASPLVSKIMALLVNTRAKFLATSRSLPDILKKFREHNSIIIEMPSSSAAENVGQYIKSYVKGLPGFMNHSPDALEQITNTIMKHSNGSFRIAWFLLESITDSETPESMMDTLEKQPSSHNALDAVGALMTRIKAQDAYRRDLAMNALLWMTFAFHPLRTKQLQHALAVEFGESSLDETNIPDADYVISVCEGLVVKDAETDTFRFCHESVNSWFTARGNELFPDACLYITRVFLTYLSFTAFESGIALSEDDLNRRFHQYPLYAFAACNWGYYALRVPECPDILLFLGKQANAAAAAQVIFLNGAGDQIAYVALPGVSVAIHLAAFFGLKEAVKVLLSVFDVDLKVYGGWTPLMVASMSEHLLMAELLLAEGADIEAKDDRGRTALSLAVFRAGESMVDFLITRGAKVNFHDNDGNTPLLTAIDHRDKALVQLLLTRGADVELKSTHGEAPVAYATKKEYGDITSLLLAARKKSSMGKSP</sequence>
<feature type="region of interest" description="Disordered" evidence="3">
    <location>
        <begin position="503"/>
        <end position="525"/>
    </location>
</feature>
<feature type="domain" description="C2H2-type" evidence="4">
    <location>
        <begin position="468"/>
        <end position="488"/>
    </location>
</feature>
<evidence type="ECO:0000256" key="1">
    <source>
        <dbReference type="ARBA" id="ARBA00022737"/>
    </source>
</evidence>